<accession>A0A132B4Y0</accession>
<protein>
    <submittedName>
        <fullName evidence="2">Uncharacterized protein</fullName>
    </submittedName>
</protein>
<feature type="region of interest" description="Disordered" evidence="1">
    <location>
        <begin position="54"/>
        <end position="158"/>
    </location>
</feature>
<dbReference type="InParanoid" id="A0A132B4Y0"/>
<dbReference type="Proteomes" id="UP000070700">
    <property type="component" value="Unassembled WGS sequence"/>
</dbReference>
<keyword evidence="3" id="KW-1185">Reference proteome</keyword>
<evidence type="ECO:0000313" key="2">
    <source>
        <dbReference type="EMBL" id="KUJ07465.1"/>
    </source>
</evidence>
<dbReference type="RefSeq" id="XP_018061820.1">
    <property type="nucleotide sequence ID" value="XM_018218991.1"/>
</dbReference>
<name>A0A132B4Y0_MOLSC</name>
<evidence type="ECO:0000256" key="1">
    <source>
        <dbReference type="SAM" id="MobiDB-lite"/>
    </source>
</evidence>
<sequence length="158" mass="17516">MDIAALLTFLQTQEVAFDTMLKEVSEPDSDKLTTTVREHNERMINIVRAKFPSSDTVRGRSTTLSARTSRPMFTTPPDINSPKTTFESPAMSGTPTPARRVRSGPNTGMFTNVRPQMIKNPNTNVRVADSDDEEALEWDSEDESPKKKSKIGGGKNVK</sequence>
<dbReference type="KEGG" id="psco:LY89DRAFT_725631"/>
<gene>
    <name evidence="2" type="ORF">LY89DRAFT_725631</name>
</gene>
<organism evidence="2 3">
    <name type="scientific">Mollisia scopiformis</name>
    <name type="common">Conifer needle endophyte fungus</name>
    <name type="synonym">Phialocephala scopiformis</name>
    <dbReference type="NCBI Taxonomy" id="149040"/>
    <lineage>
        <taxon>Eukaryota</taxon>
        <taxon>Fungi</taxon>
        <taxon>Dikarya</taxon>
        <taxon>Ascomycota</taxon>
        <taxon>Pezizomycotina</taxon>
        <taxon>Leotiomycetes</taxon>
        <taxon>Helotiales</taxon>
        <taxon>Mollisiaceae</taxon>
        <taxon>Mollisia</taxon>
    </lineage>
</organism>
<evidence type="ECO:0000313" key="3">
    <source>
        <dbReference type="Proteomes" id="UP000070700"/>
    </source>
</evidence>
<dbReference type="AlphaFoldDB" id="A0A132B4Y0"/>
<feature type="compositionally biased region" description="Acidic residues" evidence="1">
    <location>
        <begin position="130"/>
        <end position="142"/>
    </location>
</feature>
<reference evidence="2 3" key="1">
    <citation type="submission" date="2015-10" db="EMBL/GenBank/DDBJ databases">
        <title>Full genome of DAOMC 229536 Phialocephala scopiformis, a fungal endophyte of spruce producing the potent anti-insectan compound rugulosin.</title>
        <authorList>
            <consortium name="DOE Joint Genome Institute"/>
            <person name="Walker A.K."/>
            <person name="Frasz S.L."/>
            <person name="Seifert K.A."/>
            <person name="Miller J.D."/>
            <person name="Mondo S.J."/>
            <person name="Labutti K."/>
            <person name="Lipzen A."/>
            <person name="Dockter R."/>
            <person name="Kennedy M."/>
            <person name="Grigoriev I.V."/>
            <person name="Spatafora J.W."/>
        </authorList>
    </citation>
    <scope>NUCLEOTIDE SEQUENCE [LARGE SCALE GENOMIC DNA]</scope>
    <source>
        <strain evidence="2 3">CBS 120377</strain>
    </source>
</reference>
<dbReference type="GeneID" id="28828717"/>
<dbReference type="EMBL" id="KQ947439">
    <property type="protein sequence ID" value="KUJ07465.1"/>
    <property type="molecule type" value="Genomic_DNA"/>
</dbReference>
<proteinExistence type="predicted"/>
<feature type="compositionally biased region" description="Polar residues" evidence="1">
    <location>
        <begin position="54"/>
        <end position="95"/>
    </location>
</feature>
<feature type="compositionally biased region" description="Polar residues" evidence="1">
    <location>
        <begin position="104"/>
        <end position="125"/>
    </location>
</feature>